<dbReference type="Gene3D" id="2.60.40.10">
    <property type="entry name" value="Immunoglobulins"/>
    <property type="match status" value="1"/>
</dbReference>
<sequence length="161" mass="17107">MKYFLMKKLIILLFLMMLVFVNGVLAGGFNMTSIGEVDTSGRQISQWWYTSGNPTFRGEAASGGEVIYEIDGTSLQINADSAGNWVFTPQSALSSGDHTIKITSGGSEIAFTLTIGSENVNWDTVGKGGGGVLPAAGTSWPTVMLTFLGGGLMLVAKRMIR</sequence>
<evidence type="ECO:0000313" key="4">
    <source>
        <dbReference type="Proteomes" id="UP000182344"/>
    </source>
</evidence>
<organism evidence="3 4">
    <name type="scientific">Candidatus Shapirobacteria bacterium CG2_30_35_20</name>
    <dbReference type="NCBI Taxonomy" id="1805376"/>
    <lineage>
        <taxon>Bacteria</taxon>
        <taxon>Candidatus Shapironibacteriota</taxon>
    </lineage>
</organism>
<evidence type="ECO:0000259" key="2">
    <source>
        <dbReference type="Pfam" id="PF19077"/>
    </source>
</evidence>
<proteinExistence type="predicted"/>
<dbReference type="InterPro" id="IPR044016">
    <property type="entry name" value="Big_13"/>
</dbReference>
<protein>
    <recommendedName>
        <fullName evidence="2">Bacterial Ig-like domain-containing protein</fullName>
    </recommendedName>
</protein>
<dbReference type="EMBL" id="MNZO01000014">
    <property type="protein sequence ID" value="OIP87588.1"/>
    <property type="molecule type" value="Genomic_DNA"/>
</dbReference>
<feature type="transmembrane region" description="Helical" evidence="1">
    <location>
        <begin position="138"/>
        <end position="156"/>
    </location>
</feature>
<feature type="domain" description="Bacterial Ig-like" evidence="2">
    <location>
        <begin position="50"/>
        <end position="103"/>
    </location>
</feature>
<dbReference type="InterPro" id="IPR013783">
    <property type="entry name" value="Ig-like_fold"/>
</dbReference>
<evidence type="ECO:0000256" key="1">
    <source>
        <dbReference type="SAM" id="Phobius"/>
    </source>
</evidence>
<reference evidence="3 4" key="1">
    <citation type="journal article" date="2016" name="Environ. Microbiol.">
        <title>Genomic resolution of a cold subsurface aquifer community provides metabolic insights for novel microbes adapted to high CO concentrations.</title>
        <authorList>
            <person name="Probst A.J."/>
            <person name="Castelle C.J."/>
            <person name="Singh A."/>
            <person name="Brown C.T."/>
            <person name="Anantharaman K."/>
            <person name="Sharon I."/>
            <person name="Hug L.A."/>
            <person name="Burstein D."/>
            <person name="Emerson J.B."/>
            <person name="Thomas B.C."/>
            <person name="Banfield J.F."/>
        </authorList>
    </citation>
    <scope>NUCLEOTIDE SEQUENCE [LARGE SCALE GENOMIC DNA]</scope>
    <source>
        <strain evidence="3">CG2_30_35_20</strain>
    </source>
</reference>
<keyword evidence="1" id="KW-0812">Transmembrane</keyword>
<comment type="caution">
    <text evidence="3">The sequence shown here is derived from an EMBL/GenBank/DDBJ whole genome shotgun (WGS) entry which is preliminary data.</text>
</comment>
<dbReference type="AlphaFoldDB" id="A0A1J5HS32"/>
<keyword evidence="1" id="KW-0472">Membrane</keyword>
<dbReference type="STRING" id="1805376.AUK05_00915"/>
<dbReference type="Pfam" id="PF19077">
    <property type="entry name" value="Big_13"/>
    <property type="match status" value="1"/>
</dbReference>
<name>A0A1J5HS32_9BACT</name>
<gene>
    <name evidence="3" type="ORF">AUK05_00915</name>
</gene>
<accession>A0A1J5HS32</accession>
<dbReference type="Proteomes" id="UP000182344">
    <property type="component" value="Unassembled WGS sequence"/>
</dbReference>
<keyword evidence="1" id="KW-1133">Transmembrane helix</keyword>
<evidence type="ECO:0000313" key="3">
    <source>
        <dbReference type="EMBL" id="OIP87588.1"/>
    </source>
</evidence>